<comment type="similarity">
    <text evidence="6">Belongs to the nlpA lipoprotein family.</text>
</comment>
<protein>
    <recommendedName>
        <fullName evidence="6">Lipoprotein</fullName>
    </recommendedName>
</protein>
<evidence type="ECO:0000256" key="4">
    <source>
        <dbReference type="ARBA" id="ARBA00023139"/>
    </source>
</evidence>
<dbReference type="PANTHER" id="PTHR30429">
    <property type="entry name" value="D-METHIONINE-BINDING LIPOPROTEIN METQ"/>
    <property type="match status" value="1"/>
</dbReference>
<accession>A0A9X3FNZ2</accession>
<keyword evidence="5 6" id="KW-0449">Lipoprotein</keyword>
<feature type="lipid moiety-binding region" description="S-diacylglycerol cysteine" evidence="7">
    <location>
        <position position="20"/>
    </location>
</feature>
<evidence type="ECO:0000256" key="8">
    <source>
        <dbReference type="SAM" id="SignalP"/>
    </source>
</evidence>
<evidence type="ECO:0000256" key="5">
    <source>
        <dbReference type="ARBA" id="ARBA00023288"/>
    </source>
</evidence>
<dbReference type="Gene3D" id="3.40.190.10">
    <property type="entry name" value="Periplasmic binding protein-like II"/>
    <property type="match status" value="2"/>
</dbReference>
<evidence type="ECO:0000256" key="2">
    <source>
        <dbReference type="ARBA" id="ARBA00022729"/>
    </source>
</evidence>
<dbReference type="PANTHER" id="PTHR30429:SF0">
    <property type="entry name" value="METHIONINE-BINDING LIPOPROTEIN METQ"/>
    <property type="match status" value="1"/>
</dbReference>
<dbReference type="Proteomes" id="UP001146670">
    <property type="component" value="Unassembled WGS sequence"/>
</dbReference>
<dbReference type="RefSeq" id="WP_268752578.1">
    <property type="nucleotide sequence ID" value="NZ_JAPRFQ010000003.1"/>
</dbReference>
<dbReference type="Pfam" id="PF03180">
    <property type="entry name" value="Lipoprotein_9"/>
    <property type="match status" value="1"/>
</dbReference>
<dbReference type="EMBL" id="JAPRFR010000003">
    <property type="protein sequence ID" value="MCZ0726248.1"/>
    <property type="molecule type" value="Genomic_DNA"/>
</dbReference>
<gene>
    <name evidence="9" type="ORF">OW157_06735</name>
</gene>
<keyword evidence="3" id="KW-0472">Membrane</keyword>
<keyword evidence="10" id="KW-1185">Reference proteome</keyword>
<evidence type="ECO:0000256" key="3">
    <source>
        <dbReference type="ARBA" id="ARBA00023136"/>
    </source>
</evidence>
<comment type="caution">
    <text evidence="9">The sequence shown here is derived from an EMBL/GenBank/DDBJ whole genome shotgun (WGS) entry which is preliminary data.</text>
</comment>
<evidence type="ECO:0000313" key="9">
    <source>
        <dbReference type="EMBL" id="MCZ0726248.1"/>
    </source>
</evidence>
<dbReference type="PIRSF" id="PIRSF002854">
    <property type="entry name" value="MetQ"/>
    <property type="match status" value="1"/>
</dbReference>
<evidence type="ECO:0000256" key="1">
    <source>
        <dbReference type="ARBA" id="ARBA00004635"/>
    </source>
</evidence>
<feature type="signal peptide" evidence="8">
    <location>
        <begin position="1"/>
        <end position="18"/>
    </location>
</feature>
<evidence type="ECO:0000256" key="7">
    <source>
        <dbReference type="PIRSR" id="PIRSR002854-1"/>
    </source>
</evidence>
<evidence type="ECO:0000256" key="6">
    <source>
        <dbReference type="PIRNR" id="PIRNR002854"/>
    </source>
</evidence>
<comment type="subcellular location">
    <subcellularLocation>
        <location evidence="1">Membrane</location>
        <topology evidence="1">Lipid-anchor</topology>
    </subcellularLocation>
</comment>
<keyword evidence="4" id="KW-0564">Palmitate</keyword>
<organism evidence="9 10">
    <name type="scientific">Aerococcus kribbianus</name>
    <dbReference type="NCBI Taxonomy" id="2999064"/>
    <lineage>
        <taxon>Bacteria</taxon>
        <taxon>Bacillati</taxon>
        <taxon>Bacillota</taxon>
        <taxon>Bacilli</taxon>
        <taxon>Lactobacillales</taxon>
        <taxon>Aerococcaceae</taxon>
        <taxon>Aerococcus</taxon>
    </lineage>
</organism>
<dbReference type="SUPFAM" id="SSF53850">
    <property type="entry name" value="Periplasmic binding protein-like II"/>
    <property type="match status" value="1"/>
</dbReference>
<dbReference type="AlphaFoldDB" id="A0A9X3FNZ2"/>
<sequence length="270" mass="29143">MNKWTKGILALGASLLLAACGQESTTVKLGVVGDDTSNWDHAQEVLADENIDLEFVKFTDYSQPNSALAEGEIDLNAFQHQVFLENYNKEAGTDLVSIGNTVIVPLGLYSNQVDSPEEIKDGDTIAIPNDVTNGGRALLVLQAAGLIEVDPDKGITPTVSDITKYNVDIEIKELDASQTARALNDVTASIINSGVAVDAGLNPSEDPIFFEPVDENAKPYANIIAARKEDEDNETYNKVVDAFQTDETAQVIKEESNGADLPAWELFGRK</sequence>
<dbReference type="GO" id="GO:0016020">
    <property type="term" value="C:membrane"/>
    <property type="evidence" value="ECO:0007669"/>
    <property type="project" value="UniProtKB-SubCell"/>
</dbReference>
<name>A0A9X3FNZ2_9LACT</name>
<feature type="chain" id="PRO_5040955611" description="Lipoprotein" evidence="8">
    <location>
        <begin position="19"/>
        <end position="270"/>
    </location>
</feature>
<evidence type="ECO:0000313" key="10">
    <source>
        <dbReference type="Proteomes" id="UP001146670"/>
    </source>
</evidence>
<dbReference type="PROSITE" id="PS51257">
    <property type="entry name" value="PROKAR_LIPOPROTEIN"/>
    <property type="match status" value="1"/>
</dbReference>
<keyword evidence="2 8" id="KW-0732">Signal</keyword>
<proteinExistence type="inferred from homology"/>
<reference evidence="9" key="1">
    <citation type="submission" date="2022-12" db="EMBL/GenBank/DDBJ databases">
        <title>Description and comparative metabolic analysis of Aerococcus sp. nov., isolated from the feces of a pig.</title>
        <authorList>
            <person name="Chang Y.-H."/>
        </authorList>
    </citation>
    <scope>NUCLEOTIDE SEQUENCE</scope>
    <source>
        <strain evidence="9">YH-aer222</strain>
    </source>
</reference>
<dbReference type="InterPro" id="IPR004872">
    <property type="entry name" value="Lipoprotein_NlpA"/>
</dbReference>